<evidence type="ECO:0000256" key="1">
    <source>
        <dbReference type="SAM" id="Phobius"/>
    </source>
</evidence>
<gene>
    <name evidence="2" type="ORF">VQ7734_00104</name>
</gene>
<keyword evidence="1" id="KW-1133">Transmembrane helix</keyword>
<evidence type="ECO:0000313" key="2">
    <source>
        <dbReference type="EMBL" id="SHO54390.1"/>
    </source>
</evidence>
<evidence type="ECO:0000313" key="3">
    <source>
        <dbReference type="Proteomes" id="UP000184600"/>
    </source>
</evidence>
<dbReference type="EMBL" id="FRFG01000003">
    <property type="protein sequence ID" value="SHO54390.1"/>
    <property type="molecule type" value="Genomic_DNA"/>
</dbReference>
<dbReference type="AlphaFoldDB" id="A0A1M7YP30"/>
<organism evidence="2 3">
    <name type="scientific">Vibrio quintilis</name>
    <dbReference type="NCBI Taxonomy" id="1117707"/>
    <lineage>
        <taxon>Bacteria</taxon>
        <taxon>Pseudomonadati</taxon>
        <taxon>Pseudomonadota</taxon>
        <taxon>Gammaproteobacteria</taxon>
        <taxon>Vibrionales</taxon>
        <taxon>Vibrionaceae</taxon>
        <taxon>Vibrio</taxon>
    </lineage>
</organism>
<proteinExistence type="predicted"/>
<keyword evidence="1" id="KW-0472">Membrane</keyword>
<feature type="transmembrane region" description="Helical" evidence="1">
    <location>
        <begin position="34"/>
        <end position="58"/>
    </location>
</feature>
<protein>
    <submittedName>
        <fullName evidence="2">Uncharacterized protein</fullName>
    </submittedName>
</protein>
<reference evidence="3" key="1">
    <citation type="submission" date="2016-12" db="EMBL/GenBank/DDBJ databases">
        <authorList>
            <person name="Rodrigo-Torres L."/>
            <person name="Arahal R.D."/>
            <person name="Lucena T."/>
        </authorList>
    </citation>
    <scope>NUCLEOTIDE SEQUENCE [LARGE SCALE GENOMIC DNA]</scope>
</reference>
<keyword evidence="1" id="KW-0812">Transmembrane</keyword>
<name>A0A1M7YP30_9VIBR</name>
<dbReference type="Proteomes" id="UP000184600">
    <property type="component" value="Unassembled WGS sequence"/>
</dbReference>
<dbReference type="STRING" id="1117707.VQ7734_00104"/>
<sequence>MSLAGRENPQLPGSESEIIEPMCQMKQSGEQRPVVIFTGWVVNAVTRITFLMLLVAAITDYVSK</sequence>
<accession>A0A1M7YP30</accession>
<keyword evidence="3" id="KW-1185">Reference proteome</keyword>